<reference evidence="1" key="2">
    <citation type="journal article" date="2019" name="Genome Biol. Evol.">
        <title>Day and night: Metabolic profiles and evolutionary relationships of six axenic non-marine cyanobacteria.</title>
        <authorList>
            <person name="Will S.E."/>
            <person name="Henke P."/>
            <person name="Boedeker C."/>
            <person name="Huang S."/>
            <person name="Brinkmann H."/>
            <person name="Rohde M."/>
            <person name="Jarek M."/>
            <person name="Friedl T."/>
            <person name="Seufert S."/>
            <person name="Schumacher M."/>
            <person name="Overmann J."/>
            <person name="Neumann-Schaal M."/>
            <person name="Petersen J."/>
        </authorList>
    </citation>
    <scope>NUCLEOTIDE SEQUENCE [LARGE SCALE GENOMIC DNA]</scope>
    <source>
        <strain evidence="1">PCC 7102</strain>
    </source>
</reference>
<keyword evidence="2" id="KW-1185">Reference proteome</keyword>
<dbReference type="Proteomes" id="UP000271624">
    <property type="component" value="Unassembled WGS sequence"/>
</dbReference>
<proteinExistence type="predicted"/>
<organism evidence="1 2">
    <name type="scientific">Dulcicalothrix desertica PCC 7102</name>
    <dbReference type="NCBI Taxonomy" id="232991"/>
    <lineage>
        <taxon>Bacteria</taxon>
        <taxon>Bacillati</taxon>
        <taxon>Cyanobacteriota</taxon>
        <taxon>Cyanophyceae</taxon>
        <taxon>Nostocales</taxon>
        <taxon>Calotrichaceae</taxon>
        <taxon>Dulcicalothrix</taxon>
    </lineage>
</organism>
<dbReference type="AlphaFoldDB" id="A0A433UU83"/>
<dbReference type="RefSeq" id="WP_127086503.1">
    <property type="nucleotide sequence ID" value="NZ_RSCL01000033.1"/>
</dbReference>
<name>A0A433UU83_9CYAN</name>
<sequence length="178" mass="20869">MSTKNGLFIWVEGSDDERFFQRIFCPLFEQQYDYTKIIKYSGENPTWQNKFLKSIVSMNANYIFTADIDRARCISTKKDYIKAKVTNIEISNIVVVIQEIESWYLAGLDDDSCKSLGIKLKESSTNLITKEDFNRLIPSNFKASRIDFMIEILNLFKIDIAKQRNSSLKYFCDKYLQE</sequence>
<evidence type="ECO:0000313" key="1">
    <source>
        <dbReference type="EMBL" id="RUS97379.1"/>
    </source>
</evidence>
<protein>
    <recommendedName>
        <fullName evidence="3">DUF4435 domain-containing protein</fullName>
    </recommendedName>
</protein>
<gene>
    <name evidence="1" type="ORF">DSM106972_084820</name>
</gene>
<accession>A0A433UU83</accession>
<evidence type="ECO:0008006" key="3">
    <source>
        <dbReference type="Google" id="ProtNLM"/>
    </source>
</evidence>
<dbReference type="OrthoDB" id="49589at2"/>
<evidence type="ECO:0000313" key="2">
    <source>
        <dbReference type="Proteomes" id="UP000271624"/>
    </source>
</evidence>
<comment type="caution">
    <text evidence="1">The sequence shown here is derived from an EMBL/GenBank/DDBJ whole genome shotgun (WGS) entry which is preliminary data.</text>
</comment>
<reference evidence="1" key="1">
    <citation type="submission" date="2018-12" db="EMBL/GenBank/DDBJ databases">
        <authorList>
            <person name="Will S."/>
            <person name="Neumann-Schaal M."/>
            <person name="Henke P."/>
        </authorList>
    </citation>
    <scope>NUCLEOTIDE SEQUENCE</scope>
    <source>
        <strain evidence="1">PCC 7102</strain>
    </source>
</reference>
<dbReference type="EMBL" id="RSCL01000033">
    <property type="protein sequence ID" value="RUS97379.1"/>
    <property type="molecule type" value="Genomic_DNA"/>
</dbReference>